<evidence type="ECO:0000313" key="1">
    <source>
        <dbReference type="EMBL" id="CDM26995.1"/>
    </source>
</evidence>
<keyword evidence="2" id="KW-1185">Reference proteome</keyword>
<sequence>MVYSFLPIGESGFAQGRPALHGGRNFVLGNVLRMQLADGLRTKQIGFAPQ</sequence>
<evidence type="ECO:0000313" key="2">
    <source>
        <dbReference type="Proteomes" id="UP000030686"/>
    </source>
</evidence>
<reference evidence="1" key="1">
    <citation type="journal article" date="2014" name="Nat. Commun.">
        <title>Multiple recent horizontal transfers of a large genomic region in cheese making fungi.</title>
        <authorList>
            <person name="Cheeseman K."/>
            <person name="Ropars J."/>
            <person name="Renault P."/>
            <person name="Dupont J."/>
            <person name="Gouzy J."/>
            <person name="Branca A."/>
            <person name="Abraham A.L."/>
            <person name="Ceppi M."/>
            <person name="Conseiller E."/>
            <person name="Debuchy R."/>
            <person name="Malagnac F."/>
            <person name="Goarin A."/>
            <person name="Silar P."/>
            <person name="Lacoste S."/>
            <person name="Sallet E."/>
            <person name="Bensimon A."/>
            <person name="Giraud T."/>
            <person name="Brygoo Y."/>
        </authorList>
    </citation>
    <scope>NUCLEOTIDE SEQUENCE [LARGE SCALE GENOMIC DNA]</scope>
    <source>
        <strain evidence="1">FM164</strain>
    </source>
</reference>
<dbReference type="EMBL" id="HG792015">
    <property type="protein sequence ID" value="CDM26995.1"/>
    <property type="molecule type" value="Genomic_DNA"/>
</dbReference>
<protein>
    <submittedName>
        <fullName evidence="1">Genomic scaffold, ProqFM164S01</fullName>
    </submittedName>
</protein>
<dbReference type="Proteomes" id="UP000030686">
    <property type="component" value="Unassembled WGS sequence"/>
</dbReference>
<organism evidence="1 2">
    <name type="scientific">Penicillium roqueforti (strain FM164)</name>
    <dbReference type="NCBI Taxonomy" id="1365484"/>
    <lineage>
        <taxon>Eukaryota</taxon>
        <taxon>Fungi</taxon>
        <taxon>Dikarya</taxon>
        <taxon>Ascomycota</taxon>
        <taxon>Pezizomycotina</taxon>
        <taxon>Eurotiomycetes</taxon>
        <taxon>Eurotiomycetidae</taxon>
        <taxon>Eurotiales</taxon>
        <taxon>Aspergillaceae</taxon>
        <taxon>Penicillium</taxon>
    </lineage>
</organism>
<accession>W6PSZ1</accession>
<gene>
    <name evidence="1" type="ORF">PROQFM164_S01g000804</name>
</gene>
<dbReference type="AlphaFoldDB" id="W6PSZ1"/>
<name>W6PSZ1_PENRF</name>
<proteinExistence type="predicted"/>